<keyword evidence="2" id="KW-0175">Coiled coil</keyword>
<evidence type="ECO:0000256" key="3">
    <source>
        <dbReference type="SAM" id="MobiDB-lite"/>
    </source>
</evidence>
<dbReference type="Proteomes" id="UP000265120">
    <property type="component" value="Chromosome 20"/>
</dbReference>
<dbReference type="GO" id="GO:0030425">
    <property type="term" value="C:dendrite"/>
    <property type="evidence" value="ECO:0007669"/>
    <property type="project" value="TreeGrafter"/>
</dbReference>
<dbReference type="InterPro" id="IPR001660">
    <property type="entry name" value="SAM"/>
</dbReference>
<dbReference type="GO" id="GO:0051015">
    <property type="term" value="F:actin filament binding"/>
    <property type="evidence" value="ECO:0007669"/>
    <property type="project" value="TreeGrafter"/>
</dbReference>
<dbReference type="InParanoid" id="A0A3P8W5N2"/>
<dbReference type="CDD" id="cd09512">
    <property type="entry name" value="SAM_Neurabin-like"/>
    <property type="match status" value="1"/>
</dbReference>
<dbReference type="FunFam" id="1.10.150.50:FF:000008">
    <property type="entry name" value="Neurabin-1 isoform 1-like protein"/>
    <property type="match status" value="1"/>
</dbReference>
<feature type="domain" description="SAM" evidence="5">
    <location>
        <begin position="173"/>
        <end position="236"/>
    </location>
</feature>
<evidence type="ECO:0000256" key="2">
    <source>
        <dbReference type="ARBA" id="ARBA00023054"/>
    </source>
</evidence>
<dbReference type="GO" id="GO:0005737">
    <property type="term" value="C:cytoplasm"/>
    <property type="evidence" value="ECO:0007669"/>
    <property type="project" value="TreeGrafter"/>
</dbReference>
<accession>A0A3P8W5N2</accession>
<dbReference type="InterPro" id="IPR013761">
    <property type="entry name" value="SAM/pointed_sf"/>
</dbReference>
<dbReference type="SMART" id="SM00454">
    <property type="entry name" value="SAM"/>
    <property type="match status" value="1"/>
</dbReference>
<keyword evidence="4" id="KW-1133">Transmembrane helix</keyword>
<keyword evidence="1" id="KW-0597">Phosphoprotein</keyword>
<dbReference type="PROSITE" id="PS50105">
    <property type="entry name" value="SAM_DOMAIN"/>
    <property type="match status" value="1"/>
</dbReference>
<dbReference type="PANTHER" id="PTHR16154">
    <property type="entry name" value="NEURABIN"/>
    <property type="match status" value="1"/>
</dbReference>
<dbReference type="SUPFAM" id="SSF47769">
    <property type="entry name" value="SAM/Pointed domain"/>
    <property type="match status" value="1"/>
</dbReference>
<feature type="region of interest" description="Disordered" evidence="3">
    <location>
        <begin position="228"/>
        <end position="276"/>
    </location>
</feature>
<feature type="region of interest" description="Disordered" evidence="3">
    <location>
        <begin position="1"/>
        <end position="48"/>
    </location>
</feature>
<reference evidence="6" key="2">
    <citation type="submission" date="2025-08" db="UniProtKB">
        <authorList>
            <consortium name="Ensembl"/>
        </authorList>
    </citation>
    <scope>IDENTIFICATION</scope>
</reference>
<evidence type="ECO:0000259" key="5">
    <source>
        <dbReference type="PROSITE" id="PS50105"/>
    </source>
</evidence>
<keyword evidence="4" id="KW-0812">Transmembrane</keyword>
<organism evidence="6 7">
    <name type="scientific">Cynoglossus semilaevis</name>
    <name type="common">Tongue sole</name>
    <dbReference type="NCBI Taxonomy" id="244447"/>
    <lineage>
        <taxon>Eukaryota</taxon>
        <taxon>Metazoa</taxon>
        <taxon>Chordata</taxon>
        <taxon>Craniata</taxon>
        <taxon>Vertebrata</taxon>
        <taxon>Euteleostomi</taxon>
        <taxon>Actinopterygii</taxon>
        <taxon>Neopterygii</taxon>
        <taxon>Teleostei</taxon>
        <taxon>Neoteleostei</taxon>
        <taxon>Acanthomorphata</taxon>
        <taxon>Carangaria</taxon>
        <taxon>Pleuronectiformes</taxon>
        <taxon>Pleuronectoidei</taxon>
        <taxon>Cynoglossidae</taxon>
        <taxon>Cynoglossinae</taxon>
        <taxon>Cynoglossus</taxon>
    </lineage>
</organism>
<feature type="transmembrane region" description="Helical" evidence="4">
    <location>
        <begin position="115"/>
        <end position="138"/>
    </location>
</feature>
<dbReference type="GO" id="GO:0019722">
    <property type="term" value="P:calcium-mediated signaling"/>
    <property type="evidence" value="ECO:0007669"/>
    <property type="project" value="TreeGrafter"/>
</dbReference>
<evidence type="ECO:0000313" key="7">
    <source>
        <dbReference type="Proteomes" id="UP000265120"/>
    </source>
</evidence>
<dbReference type="GO" id="GO:0014069">
    <property type="term" value="C:postsynaptic density"/>
    <property type="evidence" value="ECO:0007669"/>
    <property type="project" value="TreeGrafter"/>
</dbReference>
<keyword evidence="4" id="KW-0472">Membrane</keyword>
<name>A0A3P8W5N2_CYNSE</name>
<reference evidence="6 7" key="1">
    <citation type="journal article" date="2014" name="Nat. Genet.">
        <title>Whole-genome sequence of a flatfish provides insights into ZW sex chromosome evolution and adaptation to a benthic lifestyle.</title>
        <authorList>
            <person name="Chen S."/>
            <person name="Zhang G."/>
            <person name="Shao C."/>
            <person name="Huang Q."/>
            <person name="Liu G."/>
            <person name="Zhang P."/>
            <person name="Song W."/>
            <person name="An N."/>
            <person name="Chalopin D."/>
            <person name="Volff J.N."/>
            <person name="Hong Y."/>
            <person name="Li Q."/>
            <person name="Sha Z."/>
            <person name="Zhou H."/>
            <person name="Xie M."/>
            <person name="Yu Q."/>
            <person name="Liu Y."/>
            <person name="Xiang H."/>
            <person name="Wang N."/>
            <person name="Wu K."/>
            <person name="Yang C."/>
            <person name="Zhou Q."/>
            <person name="Liao X."/>
            <person name="Yang L."/>
            <person name="Hu Q."/>
            <person name="Zhang J."/>
            <person name="Meng L."/>
            <person name="Jin L."/>
            <person name="Tian Y."/>
            <person name="Lian J."/>
            <person name="Yang J."/>
            <person name="Miao G."/>
            <person name="Liu S."/>
            <person name="Liang Z."/>
            <person name="Yan F."/>
            <person name="Li Y."/>
            <person name="Sun B."/>
            <person name="Zhang H."/>
            <person name="Zhang J."/>
            <person name="Zhu Y."/>
            <person name="Du M."/>
            <person name="Zhao Y."/>
            <person name="Schartl M."/>
            <person name="Tang Q."/>
            <person name="Wang J."/>
        </authorList>
    </citation>
    <scope>NUCLEOTIDE SEQUENCE</scope>
</reference>
<dbReference type="GO" id="GO:0015629">
    <property type="term" value="C:actin cytoskeleton"/>
    <property type="evidence" value="ECO:0007669"/>
    <property type="project" value="TreeGrafter"/>
</dbReference>
<dbReference type="STRING" id="244447.ENSCSEP00000020891"/>
<dbReference type="Pfam" id="PF07647">
    <property type="entry name" value="SAM_2"/>
    <property type="match status" value="1"/>
</dbReference>
<dbReference type="PANTHER" id="PTHR16154:SF26">
    <property type="entry name" value="PROTEIN PHOSPHATASE 1 REGULATORY SUBUNIT 9 LIKE"/>
    <property type="match status" value="1"/>
</dbReference>
<evidence type="ECO:0000313" key="6">
    <source>
        <dbReference type="Ensembl" id="ENSCSEP00000020891.1"/>
    </source>
</evidence>
<dbReference type="GO" id="GO:0007015">
    <property type="term" value="P:actin filament organization"/>
    <property type="evidence" value="ECO:0007669"/>
    <property type="project" value="TreeGrafter"/>
</dbReference>
<proteinExistence type="predicted"/>
<reference evidence="6" key="3">
    <citation type="submission" date="2025-09" db="UniProtKB">
        <authorList>
            <consortium name="Ensembl"/>
        </authorList>
    </citation>
    <scope>IDENTIFICATION</scope>
</reference>
<protein>
    <recommendedName>
        <fullName evidence="5">SAM domain-containing protein</fullName>
    </recommendedName>
</protein>
<feature type="compositionally biased region" description="Basic and acidic residues" evidence="3">
    <location>
        <begin position="234"/>
        <end position="276"/>
    </location>
</feature>
<dbReference type="GO" id="GO:0031175">
    <property type="term" value="P:neuron projection development"/>
    <property type="evidence" value="ECO:0007669"/>
    <property type="project" value="TreeGrafter"/>
</dbReference>
<dbReference type="Gene3D" id="1.10.150.50">
    <property type="entry name" value="Transcription Factor, Ets-1"/>
    <property type="match status" value="1"/>
</dbReference>
<dbReference type="InterPro" id="IPR043446">
    <property type="entry name" value="Neurabin-like"/>
</dbReference>
<keyword evidence="7" id="KW-1185">Reference proteome</keyword>
<sequence length="294" mass="33491">GAFNGKEEPLCPDWHIPVPDTDRLDSSAHKARAQLAQKSKRHPPSRDKLRESFRKQVNDLWICTVGSPDLCSWFQSVGSSVGSCSRVGYSSDHSLSGHSHTFTFSSTEVRLYHTFLLHFLSSSLVFFPVSVLFQFVLFDFFPPLALMSHQTLDDDPVPSNNNNLWQSRPVLEWDSQQVCLWLTALNMEQYMSEFATRGVDGTQLLNMDTDKLKALGVCNQSDRSVLKKKLKEMKKREDKEQRKMEKRQKEEKPKDKDTVSDKENDGKDKAKAAMDAAVKDMRCGVKTVRTESLL</sequence>
<dbReference type="Ensembl" id="ENSCSET00000021162.1">
    <property type="protein sequence ID" value="ENSCSEP00000020891.1"/>
    <property type="gene ID" value="ENSCSEG00000013346.1"/>
</dbReference>
<dbReference type="AlphaFoldDB" id="A0A3P8W5N2"/>
<evidence type="ECO:0000256" key="1">
    <source>
        <dbReference type="ARBA" id="ARBA00022553"/>
    </source>
</evidence>
<evidence type="ECO:0000256" key="4">
    <source>
        <dbReference type="SAM" id="Phobius"/>
    </source>
</evidence>
<dbReference type="GeneTree" id="ENSGT00940000164127"/>